<keyword evidence="3" id="KW-1185">Reference proteome</keyword>
<name>A0ABR1IAR0_9HYPO</name>
<feature type="transmembrane region" description="Helical" evidence="1">
    <location>
        <begin position="104"/>
        <end position="122"/>
    </location>
</feature>
<evidence type="ECO:0000313" key="3">
    <source>
        <dbReference type="Proteomes" id="UP001498421"/>
    </source>
</evidence>
<feature type="transmembrane region" description="Helical" evidence="1">
    <location>
        <begin position="142"/>
        <end position="165"/>
    </location>
</feature>
<comment type="caution">
    <text evidence="2">The sequence shown here is derived from an EMBL/GenBank/DDBJ whole genome shotgun (WGS) entry which is preliminary data.</text>
</comment>
<keyword evidence="1" id="KW-0472">Membrane</keyword>
<evidence type="ECO:0000313" key="2">
    <source>
        <dbReference type="EMBL" id="KAK7430693.1"/>
    </source>
</evidence>
<dbReference type="EMBL" id="JAZAVK010000017">
    <property type="protein sequence ID" value="KAK7430693.1"/>
    <property type="molecule type" value="Genomic_DNA"/>
</dbReference>
<proteinExistence type="predicted"/>
<organism evidence="2 3">
    <name type="scientific">Neonectria magnoliae</name>
    <dbReference type="NCBI Taxonomy" id="2732573"/>
    <lineage>
        <taxon>Eukaryota</taxon>
        <taxon>Fungi</taxon>
        <taxon>Dikarya</taxon>
        <taxon>Ascomycota</taxon>
        <taxon>Pezizomycotina</taxon>
        <taxon>Sordariomycetes</taxon>
        <taxon>Hypocreomycetidae</taxon>
        <taxon>Hypocreales</taxon>
        <taxon>Nectriaceae</taxon>
        <taxon>Neonectria</taxon>
    </lineage>
</organism>
<protein>
    <submittedName>
        <fullName evidence="2">Uncharacterized protein</fullName>
    </submittedName>
</protein>
<evidence type="ECO:0000256" key="1">
    <source>
        <dbReference type="SAM" id="Phobius"/>
    </source>
</evidence>
<sequence>MRHVGQNPYWIAAVRDFPVFAERHEEAKPASSGAVRDTGLTQIAYAHDAGERNIIQKLIDFGWIQYRSSCEAKSKSRTTSRNRTAGQTSLSSIITLSARMSRTYFTLIGRMTYCDMLAYFDIGDRAMISWFRSAQFPKTSWGLSAVIGPLVVHLVLVAFISFVFLTGTEVSRVGDNAWQCLTQANYGEMRDEFWGLTHKEDGDVKKLLKAEGLDGAVHVGALEEYLKRKVELKRVG</sequence>
<accession>A0ABR1IAR0</accession>
<keyword evidence="1" id="KW-0812">Transmembrane</keyword>
<gene>
    <name evidence="2" type="ORF">QQZ08_002737</name>
</gene>
<reference evidence="2 3" key="1">
    <citation type="journal article" date="2025" name="Microbiol. Resour. Announc.">
        <title>Draft genome sequences for Neonectria magnoliae and Neonectria punicea, canker pathogens of Liriodendron tulipifera and Acer saccharum in West Virginia.</title>
        <authorList>
            <person name="Petronek H.M."/>
            <person name="Kasson M.T."/>
            <person name="Metheny A.M."/>
            <person name="Stauder C.M."/>
            <person name="Lovett B."/>
            <person name="Lynch S.C."/>
            <person name="Garnas J.R."/>
            <person name="Kasson L.R."/>
            <person name="Stajich J.E."/>
        </authorList>
    </citation>
    <scope>NUCLEOTIDE SEQUENCE [LARGE SCALE GENOMIC DNA]</scope>
    <source>
        <strain evidence="2 3">NRRL 64651</strain>
    </source>
</reference>
<keyword evidence="1" id="KW-1133">Transmembrane helix</keyword>
<dbReference type="Proteomes" id="UP001498421">
    <property type="component" value="Unassembled WGS sequence"/>
</dbReference>